<keyword evidence="6 10" id="KW-1133">Transmembrane helix</keyword>
<keyword evidence="7 10" id="KW-0472">Membrane</keyword>
<dbReference type="SUPFAM" id="SSF81568">
    <property type="entry name" value="Photosystem I reaction center subunit XI, PsaL"/>
    <property type="match status" value="1"/>
</dbReference>
<accession>A0A7S4X4U9</accession>
<dbReference type="PANTHER" id="PTHR34803">
    <property type="entry name" value="PHOTOSYSTEM I REACTION CENTER SUBUNIT XI, CHLOROPLASTIC"/>
    <property type="match status" value="1"/>
</dbReference>
<feature type="signal peptide" evidence="11">
    <location>
        <begin position="1"/>
        <end position="21"/>
    </location>
</feature>
<feature type="transmembrane region" description="Helical" evidence="10">
    <location>
        <begin position="133"/>
        <end position="153"/>
    </location>
</feature>
<proteinExistence type="evidence at transcript level"/>
<dbReference type="EMBL" id="ICQU01000024">
    <property type="protein sequence ID" value="LAC45509.1"/>
    <property type="molecule type" value="mRNA"/>
</dbReference>
<evidence type="ECO:0000256" key="10">
    <source>
        <dbReference type="SAM" id="Phobius"/>
    </source>
</evidence>
<evidence type="ECO:0000313" key="13">
    <source>
        <dbReference type="EMBL" id="LAC45509.1"/>
    </source>
</evidence>
<evidence type="ECO:0000256" key="5">
    <source>
        <dbReference type="ARBA" id="ARBA00022836"/>
    </source>
</evidence>
<evidence type="ECO:0000256" key="6">
    <source>
        <dbReference type="ARBA" id="ARBA00022989"/>
    </source>
</evidence>
<keyword evidence="4 10" id="KW-0812">Transmembrane</keyword>
<keyword evidence="3" id="KW-0602">Photosynthesis</keyword>
<evidence type="ECO:0000256" key="2">
    <source>
        <dbReference type="ARBA" id="ARBA00008820"/>
    </source>
</evidence>
<comment type="similarity">
    <text evidence="2">Belongs to the PsaL family.</text>
</comment>
<reference evidence="13" key="1">
    <citation type="journal article" date="2021" name="Plant Cell">
        <title>Unique peripheral antennas in the photosystems of the streptophyte alga Mesostigma viride.</title>
        <authorList>
            <person name="Aso M."/>
            <person name="Matsumae R."/>
            <person name="Tanaka A."/>
            <person name="Tanaka R."/>
            <person name="Takabayashi A."/>
        </authorList>
    </citation>
    <scope>NUCLEOTIDE SEQUENCE</scope>
    <source>
        <tissue evidence="13">Whole cell</tissue>
    </source>
</reference>
<evidence type="ECO:0000256" key="11">
    <source>
        <dbReference type="SAM" id="SignalP"/>
    </source>
</evidence>
<comment type="subcellular location">
    <subcellularLocation>
        <location evidence="1">Membrane</location>
        <topology evidence="1">Multi-pass membrane protein</topology>
    </subcellularLocation>
</comment>
<feature type="transmembrane region" description="Helical" evidence="10">
    <location>
        <begin position="185"/>
        <end position="207"/>
    </location>
</feature>
<evidence type="ECO:0000256" key="4">
    <source>
        <dbReference type="ARBA" id="ARBA00022692"/>
    </source>
</evidence>
<evidence type="ECO:0000256" key="8">
    <source>
        <dbReference type="ARBA" id="ARBA00032768"/>
    </source>
</evidence>
<keyword evidence="5" id="KW-0603">Photosystem I</keyword>
<dbReference type="AlphaFoldDB" id="A0A7S4X4U9"/>
<keyword evidence="11" id="KW-0732">Signal</keyword>
<dbReference type="GO" id="GO:0015979">
    <property type="term" value="P:photosynthesis"/>
    <property type="evidence" value="ECO:0007669"/>
    <property type="project" value="UniProtKB-KW"/>
</dbReference>
<feature type="chain" id="PRO_5030582599" description="Photosystem I reaction center subunit XI, chloroplastic" evidence="11">
    <location>
        <begin position="22"/>
        <end position="214"/>
    </location>
</feature>
<dbReference type="InterPro" id="IPR036592">
    <property type="entry name" value="PSI_PsaL_sf"/>
</dbReference>
<feature type="domain" description="Photosystem I PsaL reaction centre subunit XI" evidence="12">
    <location>
        <begin position="61"/>
        <end position="210"/>
    </location>
</feature>
<evidence type="ECO:0000256" key="3">
    <source>
        <dbReference type="ARBA" id="ARBA00022531"/>
    </source>
</evidence>
<evidence type="ECO:0000256" key="1">
    <source>
        <dbReference type="ARBA" id="ARBA00004141"/>
    </source>
</evidence>
<dbReference type="Pfam" id="PF02605">
    <property type="entry name" value="PsaL"/>
    <property type="match status" value="1"/>
</dbReference>
<dbReference type="GO" id="GO:0009538">
    <property type="term" value="C:photosystem I reaction center"/>
    <property type="evidence" value="ECO:0007669"/>
    <property type="project" value="InterPro"/>
</dbReference>
<dbReference type="GO" id="GO:0009535">
    <property type="term" value="C:chloroplast thylakoid membrane"/>
    <property type="evidence" value="ECO:0007669"/>
    <property type="project" value="TreeGrafter"/>
</dbReference>
<evidence type="ECO:0000259" key="12">
    <source>
        <dbReference type="Pfam" id="PF02605"/>
    </source>
</evidence>
<evidence type="ECO:0000256" key="9">
    <source>
        <dbReference type="ARBA" id="ARBA00070554"/>
    </source>
</evidence>
<dbReference type="InterPro" id="IPR003757">
    <property type="entry name" value="PSI_PsaL"/>
</dbReference>
<name>A0A7S4X4U9_MESVI</name>
<gene>
    <name evidence="13" type="primary">PSAL</name>
</gene>
<dbReference type="Gene3D" id="1.20.1240.10">
    <property type="entry name" value="Photosystem I PsaL, reaction centre subunit XI"/>
    <property type="match status" value="1"/>
</dbReference>
<protein>
    <recommendedName>
        <fullName evidence="9">Photosystem I reaction center subunit XI, chloroplastic</fullName>
    </recommendedName>
    <alternativeName>
        <fullName evidence="8">PSI subunit V</fullName>
    </alternativeName>
</protein>
<sequence>MASSACLSTAVAFATVAPSVAAPKAVRMEKKFFGKAVGMNASAKMVAKRSVAVYAGEIKQVIQPLNGDPFIGMLETPITSAPIVSDYLSKLPAYRTGVSPLLRGVEIGLAHGYLLFGPFVKTGPLRDTDAANLAGVMGAAGVVVLLTACLAIYGQATFQSEKQGLKTLTLSGRVIGDQLQTKDGWASFASGFAVGGVSGAVWAYILYTNLPFYL</sequence>
<dbReference type="InterPro" id="IPR022980">
    <property type="entry name" value="PSI_suXI"/>
</dbReference>
<dbReference type="PANTHER" id="PTHR34803:SF2">
    <property type="entry name" value="PHOTOSYSTEM I REACTION CENTER SUBUNIT XI, CHLOROPLASTIC"/>
    <property type="match status" value="1"/>
</dbReference>
<dbReference type="HAMAP" id="MF_00447">
    <property type="entry name" value="PSI_PsaL"/>
    <property type="match status" value="1"/>
</dbReference>
<organism evidence="13">
    <name type="scientific">Mesostigma viride</name>
    <name type="common">Green alga</name>
    <dbReference type="NCBI Taxonomy" id="41882"/>
    <lineage>
        <taxon>Eukaryota</taxon>
        <taxon>Viridiplantae</taxon>
        <taxon>Streptophyta</taxon>
        <taxon>Mesostigmatophyceae</taxon>
        <taxon>Mesostigmatales</taxon>
        <taxon>Mesostigmataceae</taxon>
        <taxon>Mesostigma</taxon>
    </lineage>
</organism>
<evidence type="ECO:0000256" key="7">
    <source>
        <dbReference type="ARBA" id="ARBA00023136"/>
    </source>
</evidence>
<dbReference type="FunFam" id="1.20.1240.10:FF:000001">
    <property type="entry name" value="Photosystem I reaction center subunit XI"/>
    <property type="match status" value="1"/>
</dbReference>